<dbReference type="PROSITE" id="PS50048">
    <property type="entry name" value="ZN2_CY6_FUNGAL_2"/>
    <property type="match status" value="1"/>
</dbReference>
<evidence type="ECO:0000256" key="1">
    <source>
        <dbReference type="ARBA" id="ARBA00023015"/>
    </source>
</evidence>
<gene>
    <name evidence="7" type="ORF">N7492_004033</name>
</gene>
<keyword evidence="2" id="KW-0238">DNA-binding</keyword>
<evidence type="ECO:0000313" key="7">
    <source>
        <dbReference type="EMBL" id="KAJ5180823.1"/>
    </source>
</evidence>
<evidence type="ECO:0000256" key="5">
    <source>
        <dbReference type="SAM" id="MobiDB-lite"/>
    </source>
</evidence>
<feature type="domain" description="Zn(2)-C6 fungal-type" evidence="6">
    <location>
        <begin position="78"/>
        <end position="114"/>
    </location>
</feature>
<evidence type="ECO:0000256" key="2">
    <source>
        <dbReference type="ARBA" id="ARBA00023125"/>
    </source>
</evidence>
<feature type="region of interest" description="Disordered" evidence="5">
    <location>
        <begin position="404"/>
        <end position="446"/>
    </location>
</feature>
<dbReference type="CDD" id="cd00067">
    <property type="entry name" value="GAL4"/>
    <property type="match status" value="1"/>
</dbReference>
<dbReference type="SUPFAM" id="SSF57701">
    <property type="entry name" value="Zn2/Cys6 DNA-binding domain"/>
    <property type="match status" value="1"/>
</dbReference>
<dbReference type="Pfam" id="PF00172">
    <property type="entry name" value="Zn_clus"/>
    <property type="match status" value="1"/>
</dbReference>
<dbReference type="GO" id="GO:0000981">
    <property type="term" value="F:DNA-binding transcription factor activity, RNA polymerase II-specific"/>
    <property type="evidence" value="ECO:0007669"/>
    <property type="project" value="InterPro"/>
</dbReference>
<feature type="region of interest" description="Disordered" evidence="5">
    <location>
        <begin position="297"/>
        <end position="334"/>
    </location>
</feature>
<keyword evidence="3" id="KW-0804">Transcription</keyword>
<name>A0A9W9IKK2_9EURO</name>
<dbReference type="GO" id="GO:0008270">
    <property type="term" value="F:zinc ion binding"/>
    <property type="evidence" value="ECO:0007669"/>
    <property type="project" value="InterPro"/>
</dbReference>
<dbReference type="Proteomes" id="UP001146351">
    <property type="component" value="Unassembled WGS sequence"/>
</dbReference>
<dbReference type="AlphaFoldDB" id="A0A9W9IKK2"/>
<sequence length="555" mass="59348">MEFFYEKTGFDQPRHDATVISRSMRSMNHHELGDRGPSCIGAATEMDGKLRNPQRRRVPVAVSIPTPGDPVCLSSSVQCSRCRKRKIKCSGDTGDGQGCTNCRSAGPTAGNCQFLRVSPSKLSVDIQADQVSPSKVNSEEFPQFAFPYPCPEPASMVPSGWRGVGFRGKQNLLPMGSSQGCADGFQRSPSYDMVVAGTQVYPRSMGLDSIHYEDEPSGAYGHSSGYSLPGTPAGAMADYGASPWSPETWNTALNGKRVNGNIYPDPEAISSLGQSPYSFMLPSQGLSSADLSQSSSAVVGTVSSPDALGSDRTLPTPTSRGHPHPGNVAGMGVLPTEGMAGLPLLSDFKSPFWNPRCGTSPDQRATPTHVVPSNAHFDSASPPDVKCTRVTNAPELMFTYPPVPSTTDDISPPLSSTTIPSSTGSGNPGFPILDTLDSSSSEYGRVSSDTRLRGSFSRDHSSQRLIALANECTPEIYGYTSSEKNKTCVTDSNDRRCSAATLMNGLPYTRVRHQDPPSETFSFNLLPNTLPEYHHAAVENLHRPPVSPLGNHSAY</sequence>
<proteinExistence type="predicted"/>
<evidence type="ECO:0000256" key="3">
    <source>
        <dbReference type="ARBA" id="ARBA00023163"/>
    </source>
</evidence>
<dbReference type="InterPro" id="IPR001138">
    <property type="entry name" value="Zn2Cys6_DnaBD"/>
</dbReference>
<keyword evidence="4" id="KW-0539">Nucleus</keyword>
<evidence type="ECO:0000256" key="4">
    <source>
        <dbReference type="ARBA" id="ARBA00023242"/>
    </source>
</evidence>
<reference evidence="7" key="2">
    <citation type="journal article" date="2023" name="IMA Fungus">
        <title>Comparative genomic study of the Penicillium genus elucidates a diverse pangenome and 15 lateral gene transfer events.</title>
        <authorList>
            <person name="Petersen C."/>
            <person name="Sorensen T."/>
            <person name="Nielsen M.R."/>
            <person name="Sondergaard T.E."/>
            <person name="Sorensen J.L."/>
            <person name="Fitzpatrick D.A."/>
            <person name="Frisvad J.C."/>
            <person name="Nielsen K.L."/>
        </authorList>
    </citation>
    <scope>NUCLEOTIDE SEQUENCE</scope>
    <source>
        <strain evidence="7">IBT 21917</strain>
    </source>
</reference>
<dbReference type="InterPro" id="IPR036864">
    <property type="entry name" value="Zn2-C6_fun-type_DNA-bd_sf"/>
</dbReference>
<dbReference type="EMBL" id="JAPQKO010000002">
    <property type="protein sequence ID" value="KAJ5180823.1"/>
    <property type="molecule type" value="Genomic_DNA"/>
</dbReference>
<accession>A0A9W9IKK2</accession>
<protein>
    <recommendedName>
        <fullName evidence="6">Zn(2)-C6 fungal-type domain-containing protein</fullName>
    </recommendedName>
</protein>
<dbReference type="GO" id="GO:0003677">
    <property type="term" value="F:DNA binding"/>
    <property type="evidence" value="ECO:0007669"/>
    <property type="project" value="UniProtKB-KW"/>
</dbReference>
<keyword evidence="8" id="KW-1185">Reference proteome</keyword>
<dbReference type="OrthoDB" id="5394557at2759"/>
<comment type="caution">
    <text evidence="7">The sequence shown here is derived from an EMBL/GenBank/DDBJ whole genome shotgun (WGS) entry which is preliminary data.</text>
</comment>
<dbReference type="Gene3D" id="4.10.240.10">
    <property type="entry name" value="Zn(2)-C6 fungal-type DNA-binding domain"/>
    <property type="match status" value="1"/>
</dbReference>
<feature type="compositionally biased region" description="Low complexity" evidence="5">
    <location>
        <begin position="411"/>
        <end position="429"/>
    </location>
</feature>
<evidence type="ECO:0000259" key="6">
    <source>
        <dbReference type="PROSITE" id="PS50048"/>
    </source>
</evidence>
<keyword evidence="1" id="KW-0805">Transcription regulation</keyword>
<evidence type="ECO:0000313" key="8">
    <source>
        <dbReference type="Proteomes" id="UP001146351"/>
    </source>
</evidence>
<reference evidence="7" key="1">
    <citation type="submission" date="2022-11" db="EMBL/GenBank/DDBJ databases">
        <authorList>
            <person name="Petersen C."/>
        </authorList>
    </citation>
    <scope>NUCLEOTIDE SEQUENCE</scope>
    <source>
        <strain evidence="7">IBT 21917</strain>
    </source>
</reference>
<organism evidence="7 8">
    <name type="scientific">Penicillium capsulatum</name>
    <dbReference type="NCBI Taxonomy" id="69766"/>
    <lineage>
        <taxon>Eukaryota</taxon>
        <taxon>Fungi</taxon>
        <taxon>Dikarya</taxon>
        <taxon>Ascomycota</taxon>
        <taxon>Pezizomycotina</taxon>
        <taxon>Eurotiomycetes</taxon>
        <taxon>Eurotiomycetidae</taxon>
        <taxon>Eurotiales</taxon>
        <taxon>Aspergillaceae</taxon>
        <taxon>Penicillium</taxon>
    </lineage>
</organism>